<evidence type="ECO:0000313" key="1">
    <source>
        <dbReference type="EMBL" id="GCE96572.1"/>
    </source>
</evidence>
<proteinExistence type="predicted"/>
<keyword evidence="2" id="KW-1185">Reference proteome</keyword>
<dbReference type="RefSeq" id="WP_014277320.1">
    <property type="nucleotide sequence ID" value="NZ_BIMW01000199.1"/>
</dbReference>
<name>A0A5M3TCX3_LIMPL</name>
<evidence type="ECO:0000313" key="2">
    <source>
        <dbReference type="Proteomes" id="UP000326169"/>
    </source>
</evidence>
<protein>
    <submittedName>
        <fullName evidence="1">Uncharacterized protein</fullName>
    </submittedName>
</protein>
<reference evidence="1 2" key="1">
    <citation type="journal article" date="2019" name="J Genomics">
        <title>The Draft Genome of a Hydrogen-producing Cyanobacterium, Arthrospira platensis NIES-46.</title>
        <authorList>
            <person name="Suzuki S."/>
            <person name="Yamaguchi H."/>
            <person name="Kawachi M."/>
        </authorList>
    </citation>
    <scope>NUCLEOTIDE SEQUENCE [LARGE SCALE GENOMIC DNA]</scope>
    <source>
        <strain evidence="1 2">NIES-46</strain>
    </source>
</reference>
<organism evidence="1 2">
    <name type="scientific">Limnospira platensis NIES-46</name>
    <dbReference type="NCBI Taxonomy" id="1236695"/>
    <lineage>
        <taxon>Bacteria</taxon>
        <taxon>Bacillati</taxon>
        <taxon>Cyanobacteriota</taxon>
        <taxon>Cyanophyceae</taxon>
        <taxon>Oscillatoriophycideae</taxon>
        <taxon>Oscillatoriales</taxon>
        <taxon>Sirenicapillariaceae</taxon>
        <taxon>Limnospira</taxon>
    </lineage>
</organism>
<comment type="caution">
    <text evidence="1">The sequence shown here is derived from an EMBL/GenBank/DDBJ whole genome shotgun (WGS) entry which is preliminary data.</text>
</comment>
<sequence>MKKSAFWKRLALAFSFLISLVMIISLSKTTNAIDSSYHNFIGLGIIEAVYTPHELNELGFKQLGKQPVYLSANPSLMRAIKRVNRELMQMPENAKLSFPVGTNSPIRIGEIPNDTGHQVDSRSDEYEATGYVDSSGNAQSITAGDGAAMTRAALSGTGHLLRHQCSLSRSELSCQGNTSTDFNSQHILVADASRIFLQARRYPTINLIVRHKRTGRQAVIVNANLYAVKRDLLNAVLNQTLRIY</sequence>
<dbReference type="Proteomes" id="UP000326169">
    <property type="component" value="Unassembled WGS sequence"/>
</dbReference>
<dbReference type="GeneID" id="301685361"/>
<dbReference type="EMBL" id="BIMW01000199">
    <property type="protein sequence ID" value="GCE96572.1"/>
    <property type="molecule type" value="Genomic_DNA"/>
</dbReference>
<accession>A0A5M3TCX3</accession>
<gene>
    <name evidence="1" type="ORF">NIES46_46440</name>
</gene>